<dbReference type="RefSeq" id="WP_379682509.1">
    <property type="nucleotide sequence ID" value="NZ_JBHLYW010000019.1"/>
</dbReference>
<comment type="caution">
    <text evidence="2">The sequence shown here is derived from an EMBL/GenBank/DDBJ whole genome shotgun (WGS) entry which is preliminary data.</text>
</comment>
<proteinExistence type="predicted"/>
<dbReference type="EMBL" id="JBHLYW010000019">
    <property type="protein sequence ID" value="MFC0079177.1"/>
    <property type="molecule type" value="Genomic_DNA"/>
</dbReference>
<feature type="signal peptide" evidence="1">
    <location>
        <begin position="1"/>
        <end position="19"/>
    </location>
</feature>
<gene>
    <name evidence="2" type="ORF">ACFFLS_19175</name>
</gene>
<name>A0ABV6BUS1_9FLAO</name>
<dbReference type="Proteomes" id="UP001589734">
    <property type="component" value="Unassembled WGS sequence"/>
</dbReference>
<evidence type="ECO:0000313" key="3">
    <source>
        <dbReference type="Proteomes" id="UP001589734"/>
    </source>
</evidence>
<accession>A0ABV6BUS1</accession>
<feature type="chain" id="PRO_5046869885" description="Outer membrane protein beta-barrel domain-containing protein" evidence="1">
    <location>
        <begin position="20"/>
        <end position="214"/>
    </location>
</feature>
<organism evidence="2 3">
    <name type="scientific">Flavobacterium procerum</name>
    <dbReference type="NCBI Taxonomy" id="1455569"/>
    <lineage>
        <taxon>Bacteria</taxon>
        <taxon>Pseudomonadati</taxon>
        <taxon>Bacteroidota</taxon>
        <taxon>Flavobacteriia</taxon>
        <taxon>Flavobacteriales</taxon>
        <taxon>Flavobacteriaceae</taxon>
        <taxon>Flavobacterium</taxon>
    </lineage>
</organism>
<reference evidence="2 3" key="1">
    <citation type="submission" date="2024-09" db="EMBL/GenBank/DDBJ databases">
        <authorList>
            <person name="Sun Q."/>
            <person name="Mori K."/>
        </authorList>
    </citation>
    <scope>NUCLEOTIDE SEQUENCE [LARGE SCALE GENOMIC DNA]</scope>
    <source>
        <strain evidence="2 3">CGMCC 1.12926</strain>
    </source>
</reference>
<evidence type="ECO:0000256" key="1">
    <source>
        <dbReference type="SAM" id="SignalP"/>
    </source>
</evidence>
<keyword evidence="3" id="KW-1185">Reference proteome</keyword>
<keyword evidence="1" id="KW-0732">Signal</keyword>
<evidence type="ECO:0008006" key="4">
    <source>
        <dbReference type="Google" id="ProtNLM"/>
    </source>
</evidence>
<evidence type="ECO:0000313" key="2">
    <source>
        <dbReference type="EMBL" id="MFC0079177.1"/>
    </source>
</evidence>
<protein>
    <recommendedName>
        <fullName evidence="4">Outer membrane protein beta-barrel domain-containing protein</fullName>
    </recommendedName>
</protein>
<sequence length="214" mass="23652">MRKIVVLFVVLFTSFNANAQELRPFVGLGGFVHLYSFEKDLQSSPAASLSAGAEYKLFGFLLPEVEANYMFGKFKNRLESNTPVNSDKTFSTVSFSFAPKFAINGYGESAYIQIFPKYIYSIINANESISTTGQFGSKITERSASVSQHNLGLGVGVVINFDTWYSNALAINLSYNSIRVSNAFDQLNPGSEPTNNAGVYGIELKYYFGVKRLK</sequence>